<dbReference type="SUPFAM" id="SSF46785">
    <property type="entry name" value="Winged helix' DNA-binding domain"/>
    <property type="match status" value="1"/>
</dbReference>
<dbReference type="InterPro" id="IPR018335">
    <property type="entry name" value="Tscrpt_reg_HTH_Crp-type_CS"/>
</dbReference>
<dbReference type="Proteomes" id="UP000008207">
    <property type="component" value="Chromosome"/>
</dbReference>
<keyword evidence="2" id="KW-0238">DNA-binding</keyword>
<evidence type="ECO:0000256" key="3">
    <source>
        <dbReference type="ARBA" id="ARBA00023163"/>
    </source>
</evidence>
<evidence type="ECO:0000256" key="1">
    <source>
        <dbReference type="ARBA" id="ARBA00023015"/>
    </source>
</evidence>
<dbReference type="CDD" id="cd00092">
    <property type="entry name" value="HTH_CRP"/>
    <property type="match status" value="1"/>
</dbReference>
<keyword evidence="1" id="KW-0805">Transcription regulation</keyword>
<proteinExistence type="predicted"/>
<dbReference type="SMART" id="SM00419">
    <property type="entry name" value="HTH_CRP"/>
    <property type="match status" value="1"/>
</dbReference>
<dbReference type="InterPro" id="IPR012318">
    <property type="entry name" value="HTH_CRP"/>
</dbReference>
<dbReference type="PANTHER" id="PTHR24567:SF75">
    <property type="entry name" value="FUMARATE AND NITRATE REDUCTION REGULATORY PROTEIN"/>
    <property type="match status" value="1"/>
</dbReference>
<evidence type="ECO:0000313" key="6">
    <source>
        <dbReference type="Proteomes" id="UP000008207"/>
    </source>
</evidence>
<keyword evidence="6" id="KW-1185">Reference proteome</keyword>
<dbReference type="InterPro" id="IPR018490">
    <property type="entry name" value="cNMP-bd_dom_sf"/>
</dbReference>
<dbReference type="OrthoDB" id="667966at2"/>
<dbReference type="GO" id="GO:0003700">
    <property type="term" value="F:DNA-binding transcription factor activity"/>
    <property type="evidence" value="ECO:0007669"/>
    <property type="project" value="InterPro"/>
</dbReference>
<reference evidence="5 6" key="1">
    <citation type="submission" date="2009-01" db="EMBL/GenBank/DDBJ databases">
        <title>Complete sequence of chromosome of Methylobacterium nodulans ORS 2060.</title>
        <authorList>
            <consortium name="US DOE Joint Genome Institute"/>
            <person name="Lucas S."/>
            <person name="Copeland A."/>
            <person name="Lapidus A."/>
            <person name="Glavina del Rio T."/>
            <person name="Dalin E."/>
            <person name="Tice H."/>
            <person name="Bruce D."/>
            <person name="Goodwin L."/>
            <person name="Pitluck S."/>
            <person name="Sims D."/>
            <person name="Brettin T."/>
            <person name="Detter J.C."/>
            <person name="Han C."/>
            <person name="Larimer F."/>
            <person name="Land M."/>
            <person name="Hauser L."/>
            <person name="Kyrpides N."/>
            <person name="Ivanova N."/>
            <person name="Marx C.J."/>
            <person name="Richardson P."/>
        </authorList>
    </citation>
    <scope>NUCLEOTIDE SEQUENCE [LARGE SCALE GENOMIC DNA]</scope>
    <source>
        <strain evidence="6">LMG 21967 / CNCM I-2342 / ORS 2060</strain>
    </source>
</reference>
<dbReference type="InterPro" id="IPR036388">
    <property type="entry name" value="WH-like_DNA-bd_sf"/>
</dbReference>
<gene>
    <name evidence="5" type="ordered locus">Mnod_4871</name>
</gene>
<protein>
    <submittedName>
        <fullName evidence="5">Transcriptional regulator, Crp/Fnr family</fullName>
    </submittedName>
</protein>
<evidence type="ECO:0000313" key="5">
    <source>
        <dbReference type="EMBL" id="ACL59731.1"/>
    </source>
</evidence>
<dbReference type="SUPFAM" id="SSF51206">
    <property type="entry name" value="cAMP-binding domain-like"/>
    <property type="match status" value="1"/>
</dbReference>
<keyword evidence="3" id="KW-0804">Transcription</keyword>
<dbReference type="PROSITE" id="PS00042">
    <property type="entry name" value="HTH_CRP_1"/>
    <property type="match status" value="1"/>
</dbReference>
<dbReference type="Pfam" id="PF00027">
    <property type="entry name" value="cNMP_binding"/>
    <property type="match status" value="1"/>
</dbReference>
<feature type="domain" description="HTH crp-type" evidence="4">
    <location>
        <begin position="151"/>
        <end position="221"/>
    </location>
</feature>
<dbReference type="SMART" id="SM00100">
    <property type="entry name" value="cNMP"/>
    <property type="match status" value="1"/>
</dbReference>
<dbReference type="EMBL" id="CP001349">
    <property type="protein sequence ID" value="ACL59731.1"/>
    <property type="molecule type" value="Genomic_DNA"/>
</dbReference>
<organism evidence="5 6">
    <name type="scientific">Methylobacterium nodulans (strain LMG 21967 / CNCM I-2342 / ORS 2060)</name>
    <dbReference type="NCBI Taxonomy" id="460265"/>
    <lineage>
        <taxon>Bacteria</taxon>
        <taxon>Pseudomonadati</taxon>
        <taxon>Pseudomonadota</taxon>
        <taxon>Alphaproteobacteria</taxon>
        <taxon>Hyphomicrobiales</taxon>
        <taxon>Methylobacteriaceae</taxon>
        <taxon>Methylobacterium</taxon>
    </lineage>
</organism>
<evidence type="ECO:0000256" key="2">
    <source>
        <dbReference type="ARBA" id="ARBA00023125"/>
    </source>
</evidence>
<dbReference type="HOGENOM" id="CLU_075053_0_1_5"/>
<dbReference type="GO" id="GO:0005829">
    <property type="term" value="C:cytosol"/>
    <property type="evidence" value="ECO:0007669"/>
    <property type="project" value="TreeGrafter"/>
</dbReference>
<accession>B8IH39</accession>
<dbReference type="AlphaFoldDB" id="B8IH39"/>
<dbReference type="InterPro" id="IPR000595">
    <property type="entry name" value="cNMP-bd_dom"/>
</dbReference>
<dbReference type="eggNOG" id="COG0664">
    <property type="taxonomic scope" value="Bacteria"/>
</dbReference>
<dbReference type="Gene3D" id="1.10.10.10">
    <property type="entry name" value="Winged helix-like DNA-binding domain superfamily/Winged helix DNA-binding domain"/>
    <property type="match status" value="1"/>
</dbReference>
<evidence type="ECO:0000259" key="4">
    <source>
        <dbReference type="PROSITE" id="PS51063"/>
    </source>
</evidence>
<dbReference type="InterPro" id="IPR036390">
    <property type="entry name" value="WH_DNA-bd_sf"/>
</dbReference>
<dbReference type="RefSeq" id="WP_015931360.1">
    <property type="nucleotide sequence ID" value="NC_011894.1"/>
</dbReference>
<dbReference type="PANTHER" id="PTHR24567">
    <property type="entry name" value="CRP FAMILY TRANSCRIPTIONAL REGULATORY PROTEIN"/>
    <property type="match status" value="1"/>
</dbReference>
<dbReference type="Pfam" id="PF13545">
    <property type="entry name" value="HTH_Crp_2"/>
    <property type="match status" value="1"/>
</dbReference>
<dbReference type="Gene3D" id="2.60.120.10">
    <property type="entry name" value="Jelly Rolls"/>
    <property type="match status" value="1"/>
</dbReference>
<sequence>MAIAASHSQLLPAPGGPVAGRRHDLPMLTTSSELVSTLSTYGRRQEIYGEGEEAACVYQVICGAVRSYNVLSDGRRQISAFHLLGDIFGLEVHAVYGQSAEAIIETTVMVYPRRQFEAAAHHDVQLACELWSIALRQLEHRQAHVLLLGRRSALERVAAFLAEIERRSGEAGWFDLPMTRRDIADYLGLTIETVSRAVSQLEADGALLRAGARRIRLCHAAIRQLLRD</sequence>
<dbReference type="STRING" id="460265.Mnod_4871"/>
<dbReference type="PRINTS" id="PR00034">
    <property type="entry name" value="HTHCRP"/>
</dbReference>
<dbReference type="GO" id="GO:0003677">
    <property type="term" value="F:DNA binding"/>
    <property type="evidence" value="ECO:0007669"/>
    <property type="project" value="UniProtKB-KW"/>
</dbReference>
<name>B8IH39_METNO</name>
<dbReference type="PROSITE" id="PS51063">
    <property type="entry name" value="HTH_CRP_2"/>
    <property type="match status" value="1"/>
</dbReference>
<dbReference type="KEGG" id="mno:Mnod_4871"/>
<dbReference type="CDD" id="cd00038">
    <property type="entry name" value="CAP_ED"/>
    <property type="match status" value="1"/>
</dbReference>
<dbReference type="InterPro" id="IPR014710">
    <property type="entry name" value="RmlC-like_jellyroll"/>
</dbReference>
<dbReference type="InterPro" id="IPR050397">
    <property type="entry name" value="Env_Response_Regulators"/>
</dbReference>